<keyword evidence="2" id="KW-0472">Membrane</keyword>
<dbReference type="InterPro" id="IPR002656">
    <property type="entry name" value="Acyl_transf_3_dom"/>
</dbReference>
<feature type="transmembrane region" description="Helical" evidence="2">
    <location>
        <begin position="324"/>
        <end position="356"/>
    </location>
</feature>
<accession>A0A411YE43</accession>
<protein>
    <recommendedName>
        <fullName evidence="3">Acyltransferase 3 domain-containing protein</fullName>
    </recommendedName>
</protein>
<evidence type="ECO:0000313" key="5">
    <source>
        <dbReference type="Proteomes" id="UP000291469"/>
    </source>
</evidence>
<dbReference type="Pfam" id="PF01757">
    <property type="entry name" value="Acyl_transf_3"/>
    <property type="match status" value="1"/>
</dbReference>
<evidence type="ECO:0000256" key="2">
    <source>
        <dbReference type="SAM" id="Phobius"/>
    </source>
</evidence>
<feature type="transmembrane region" description="Helical" evidence="2">
    <location>
        <begin position="139"/>
        <end position="162"/>
    </location>
</feature>
<name>A0A411YE43_9ACTN</name>
<feature type="transmembrane region" description="Helical" evidence="2">
    <location>
        <begin position="258"/>
        <end position="279"/>
    </location>
</feature>
<reference evidence="4 5" key="1">
    <citation type="submission" date="2019-01" db="EMBL/GenBank/DDBJ databases">
        <title>Egibacter rhizosphaerae EGI 80759T.</title>
        <authorList>
            <person name="Chen D.-D."/>
            <person name="Tian Y."/>
            <person name="Jiao J.-Y."/>
            <person name="Zhang X.-T."/>
            <person name="Zhang Y.-G."/>
            <person name="Zhang Y."/>
            <person name="Xiao M."/>
            <person name="Shu W.-S."/>
            <person name="Li W.-J."/>
        </authorList>
    </citation>
    <scope>NUCLEOTIDE SEQUENCE [LARGE SCALE GENOMIC DNA]</scope>
    <source>
        <strain evidence="4 5">EGI 80759</strain>
    </source>
</reference>
<feature type="domain" description="Acyltransferase 3" evidence="3">
    <location>
        <begin position="50"/>
        <end position="391"/>
    </location>
</feature>
<feature type="transmembrane region" description="Helical" evidence="2">
    <location>
        <begin position="229"/>
        <end position="246"/>
    </location>
</feature>
<dbReference type="GO" id="GO:0016747">
    <property type="term" value="F:acyltransferase activity, transferring groups other than amino-acyl groups"/>
    <property type="evidence" value="ECO:0007669"/>
    <property type="project" value="InterPro"/>
</dbReference>
<dbReference type="EMBL" id="CP036402">
    <property type="protein sequence ID" value="QBI19523.1"/>
    <property type="molecule type" value="Genomic_DNA"/>
</dbReference>
<proteinExistence type="predicted"/>
<feature type="compositionally biased region" description="Basic and acidic residues" evidence="1">
    <location>
        <begin position="7"/>
        <end position="21"/>
    </location>
</feature>
<dbReference type="Proteomes" id="UP000291469">
    <property type="component" value="Chromosome"/>
</dbReference>
<feature type="transmembrane region" description="Helical" evidence="2">
    <location>
        <begin position="174"/>
        <end position="195"/>
    </location>
</feature>
<evidence type="ECO:0000259" key="3">
    <source>
        <dbReference type="Pfam" id="PF01757"/>
    </source>
</evidence>
<feature type="transmembrane region" description="Helical" evidence="2">
    <location>
        <begin position="291"/>
        <end position="312"/>
    </location>
</feature>
<feature type="transmembrane region" description="Helical" evidence="2">
    <location>
        <begin position="407"/>
        <end position="432"/>
    </location>
</feature>
<feature type="transmembrane region" description="Helical" evidence="2">
    <location>
        <begin position="95"/>
        <end position="118"/>
    </location>
</feature>
<evidence type="ECO:0000313" key="4">
    <source>
        <dbReference type="EMBL" id="QBI19523.1"/>
    </source>
</evidence>
<feature type="transmembrane region" description="Helical" evidence="2">
    <location>
        <begin position="202"/>
        <end position="223"/>
    </location>
</feature>
<feature type="transmembrane region" description="Helical" evidence="2">
    <location>
        <begin position="438"/>
        <end position="458"/>
    </location>
</feature>
<sequence length="469" mass="49757">MPLGGVWEHRARSPRHPRTETHALGPDAGGGRMAGELVRQVARATPADRNRYVDFLRVTALGAVVVGHWIIPVFVPANGDFAVHFIMTQEPWTRWATWLFQVMPVFFIVGGYANAVAWTRAEAAGESAVAWASRRARRLLRPLAPVVVAWVVLVAVGQAVGVEARWLTFASQSALVPAWFLAVYVVVTVAVPITLRLEERLGLALPAVLAALVAGTDALALGASEEVQWANFVWVWFAVHQLGLRWHRRGLVRPVGGIALLVAGVASLGVLVTLAGYPVDMVAEENGRTNATPPSLAMLGLAVAQLGLVALLRPPLERALARPGLWGAVALVGSRIMTVFLWHMTAMIAVAAGLAAAGWLPLRDALDWGWWSSRPVWMLMCAVVLAVLVALLGRAERVPRNRSVSPTGAVGTTAGALVTAVAVGTLSAGGVYDADGPLGLALWPLVALLAALAALGVLERDRPTDEVSG</sequence>
<keyword evidence="2" id="KW-0812">Transmembrane</keyword>
<feature type="transmembrane region" description="Helical" evidence="2">
    <location>
        <begin position="376"/>
        <end position="395"/>
    </location>
</feature>
<dbReference type="OrthoDB" id="8206682at2"/>
<feature type="transmembrane region" description="Helical" evidence="2">
    <location>
        <begin position="55"/>
        <end position="75"/>
    </location>
</feature>
<feature type="region of interest" description="Disordered" evidence="1">
    <location>
        <begin position="1"/>
        <end position="29"/>
    </location>
</feature>
<evidence type="ECO:0000256" key="1">
    <source>
        <dbReference type="SAM" id="MobiDB-lite"/>
    </source>
</evidence>
<keyword evidence="2" id="KW-1133">Transmembrane helix</keyword>
<dbReference type="AlphaFoldDB" id="A0A411YE43"/>
<keyword evidence="5" id="KW-1185">Reference proteome</keyword>
<organism evidence="4 5">
    <name type="scientific">Egibacter rhizosphaerae</name>
    <dbReference type="NCBI Taxonomy" id="1670831"/>
    <lineage>
        <taxon>Bacteria</taxon>
        <taxon>Bacillati</taxon>
        <taxon>Actinomycetota</taxon>
        <taxon>Nitriliruptoria</taxon>
        <taxon>Egibacterales</taxon>
        <taxon>Egibacteraceae</taxon>
        <taxon>Egibacter</taxon>
    </lineage>
</organism>
<dbReference type="KEGG" id="erz:ER308_08145"/>
<gene>
    <name evidence="4" type="ORF">ER308_08145</name>
</gene>